<dbReference type="InterPro" id="IPR039607">
    <property type="entry name" value="VQ_8/17/18/20/21/25"/>
</dbReference>
<dbReference type="EMBL" id="MVGT01001242">
    <property type="protein sequence ID" value="OVA13059.1"/>
    <property type="molecule type" value="Genomic_DNA"/>
</dbReference>
<dbReference type="FunCoup" id="A0A200QRG1">
    <property type="interactions" value="31"/>
</dbReference>
<organism evidence="3 4">
    <name type="scientific">Macleaya cordata</name>
    <name type="common">Five-seeded plume-poppy</name>
    <name type="synonym">Bocconia cordata</name>
    <dbReference type="NCBI Taxonomy" id="56857"/>
    <lineage>
        <taxon>Eukaryota</taxon>
        <taxon>Viridiplantae</taxon>
        <taxon>Streptophyta</taxon>
        <taxon>Embryophyta</taxon>
        <taxon>Tracheophyta</taxon>
        <taxon>Spermatophyta</taxon>
        <taxon>Magnoliopsida</taxon>
        <taxon>Ranunculales</taxon>
        <taxon>Papaveraceae</taxon>
        <taxon>Papaveroideae</taxon>
        <taxon>Macleaya</taxon>
    </lineage>
</organism>
<feature type="domain" description="VQ" evidence="2">
    <location>
        <begin position="43"/>
        <end position="69"/>
    </location>
</feature>
<keyword evidence="4" id="KW-1185">Reference proteome</keyword>
<dbReference type="Proteomes" id="UP000195402">
    <property type="component" value="Unassembled WGS sequence"/>
</dbReference>
<dbReference type="STRING" id="56857.A0A200QRG1"/>
<dbReference type="InParanoid" id="A0A200QRG1"/>
<dbReference type="PANTHER" id="PTHR33143:SF74">
    <property type="entry name" value="VQ MOTIF-CONTAINING PROTEIN 18"/>
    <property type="match status" value="1"/>
</dbReference>
<feature type="compositionally biased region" description="Polar residues" evidence="1">
    <location>
        <begin position="106"/>
        <end position="127"/>
    </location>
</feature>
<feature type="compositionally biased region" description="Low complexity" evidence="1">
    <location>
        <begin position="84"/>
        <end position="96"/>
    </location>
</feature>
<gene>
    <name evidence="3" type="ORF">BVC80_8941g8</name>
</gene>
<dbReference type="OMA" id="MEATIFE"/>
<feature type="region of interest" description="Disordered" evidence="1">
    <location>
        <begin position="65"/>
        <end position="131"/>
    </location>
</feature>
<dbReference type="InterPro" id="IPR008889">
    <property type="entry name" value="VQ"/>
</dbReference>
<dbReference type="PANTHER" id="PTHR33143">
    <property type="entry name" value="F16F4.1 PROTEIN-RELATED"/>
    <property type="match status" value="1"/>
</dbReference>
<dbReference type="Pfam" id="PF05678">
    <property type="entry name" value="VQ"/>
    <property type="match status" value="1"/>
</dbReference>
<dbReference type="GO" id="GO:0005634">
    <property type="term" value="C:nucleus"/>
    <property type="evidence" value="ECO:0007669"/>
    <property type="project" value="TreeGrafter"/>
</dbReference>
<evidence type="ECO:0000259" key="2">
    <source>
        <dbReference type="Pfam" id="PF05678"/>
    </source>
</evidence>
<evidence type="ECO:0000313" key="4">
    <source>
        <dbReference type="Proteomes" id="UP000195402"/>
    </source>
</evidence>
<protein>
    <submittedName>
        <fullName evidence="3">VQ</fullName>
    </submittedName>
</protein>
<evidence type="ECO:0000313" key="3">
    <source>
        <dbReference type="EMBL" id="OVA13059.1"/>
    </source>
</evidence>
<comment type="caution">
    <text evidence="3">The sequence shown here is derived from an EMBL/GenBank/DDBJ whole genome shotgun (WGS) entry which is preliminary data.</text>
</comment>
<reference evidence="3 4" key="1">
    <citation type="journal article" date="2017" name="Mol. Plant">
        <title>The Genome of Medicinal Plant Macleaya cordata Provides New Insights into Benzylisoquinoline Alkaloids Metabolism.</title>
        <authorList>
            <person name="Liu X."/>
            <person name="Liu Y."/>
            <person name="Huang P."/>
            <person name="Ma Y."/>
            <person name="Qing Z."/>
            <person name="Tang Q."/>
            <person name="Cao H."/>
            <person name="Cheng P."/>
            <person name="Zheng Y."/>
            <person name="Yuan Z."/>
            <person name="Zhou Y."/>
            <person name="Liu J."/>
            <person name="Tang Z."/>
            <person name="Zhuo Y."/>
            <person name="Zhang Y."/>
            <person name="Yu L."/>
            <person name="Huang J."/>
            <person name="Yang P."/>
            <person name="Peng Q."/>
            <person name="Zhang J."/>
            <person name="Jiang W."/>
            <person name="Zhang Z."/>
            <person name="Lin K."/>
            <person name="Ro D.K."/>
            <person name="Chen X."/>
            <person name="Xiong X."/>
            <person name="Shang Y."/>
            <person name="Huang S."/>
            <person name="Zeng J."/>
        </authorList>
    </citation>
    <scope>NUCLEOTIDE SEQUENCE [LARGE SCALE GENOMIC DNA]</scope>
    <source>
        <strain evidence="4">cv. BLH2017</strain>
        <tissue evidence="3">Root</tissue>
    </source>
</reference>
<name>A0A200QRG1_MACCD</name>
<evidence type="ECO:0000256" key="1">
    <source>
        <dbReference type="SAM" id="MobiDB-lite"/>
    </source>
</evidence>
<dbReference type="OrthoDB" id="693437at2759"/>
<sequence>MEEMMKLQSTCGSNRVHQPAALAMHKDSHVISKFKPKIRIVHIFAPEIIKTDVANFRELVQRLTGKPSSDGKICKKQKARKSSELVSSSSRSSSGSNKKYFCKQQPKMTGSSSTDGFQSSGPSSGTNYGYGDGIKEEDEEVLWGGENSSVNNFFGGFTDNFDGFIQGLEFPFLPLNSTHHHMEMFDEENYLT</sequence>
<accession>A0A200QRG1</accession>
<dbReference type="AlphaFoldDB" id="A0A200QRG1"/>
<proteinExistence type="predicted"/>